<dbReference type="AlphaFoldDB" id="A0A317STK5"/>
<evidence type="ECO:0000313" key="3">
    <source>
        <dbReference type="Proteomes" id="UP000246991"/>
    </source>
</evidence>
<dbReference type="EMBL" id="PYWC01000020">
    <property type="protein sequence ID" value="PWW77694.1"/>
    <property type="molecule type" value="Genomic_DNA"/>
</dbReference>
<gene>
    <name evidence="2" type="ORF">C7212DRAFT_342591</name>
</gene>
<feature type="transmembrane region" description="Helical" evidence="1">
    <location>
        <begin position="12"/>
        <end position="30"/>
    </location>
</feature>
<reference evidence="2 3" key="1">
    <citation type="submission" date="2018-03" db="EMBL/GenBank/DDBJ databases">
        <title>Genomes of Pezizomycetes fungi and the evolution of truffles.</title>
        <authorList>
            <person name="Murat C."/>
            <person name="Payen T."/>
            <person name="Noel B."/>
            <person name="Kuo A."/>
            <person name="Martin F.M."/>
        </authorList>
    </citation>
    <scope>NUCLEOTIDE SEQUENCE [LARGE SCALE GENOMIC DNA]</scope>
    <source>
        <strain evidence="2">091103-1</strain>
    </source>
</reference>
<evidence type="ECO:0000256" key="1">
    <source>
        <dbReference type="SAM" id="Phobius"/>
    </source>
</evidence>
<comment type="caution">
    <text evidence="2">The sequence shown here is derived from an EMBL/GenBank/DDBJ whole genome shotgun (WGS) entry which is preliminary data.</text>
</comment>
<keyword evidence="1" id="KW-0812">Transmembrane</keyword>
<dbReference type="Proteomes" id="UP000246991">
    <property type="component" value="Unassembled WGS sequence"/>
</dbReference>
<sequence length="135" mass="16029">MDLCLVDFLHCLILWLSCTFSCSFMLILYLNPFIYRFCKLCVLMNCTQFTALDFQQYMPTNDKVLDILIEMYLLDPLRIHLPLIGKVNLIFDTKLNKHKLILIDMYDSIRRMTTIGQIISFPITFVHTFVLEGYW</sequence>
<organism evidence="2 3">
    <name type="scientific">Tuber magnatum</name>
    <name type="common">white Piedmont truffle</name>
    <dbReference type="NCBI Taxonomy" id="42249"/>
    <lineage>
        <taxon>Eukaryota</taxon>
        <taxon>Fungi</taxon>
        <taxon>Dikarya</taxon>
        <taxon>Ascomycota</taxon>
        <taxon>Pezizomycotina</taxon>
        <taxon>Pezizomycetes</taxon>
        <taxon>Pezizales</taxon>
        <taxon>Tuberaceae</taxon>
        <taxon>Tuber</taxon>
    </lineage>
</organism>
<proteinExistence type="predicted"/>
<name>A0A317STK5_9PEZI</name>
<keyword evidence="1" id="KW-0472">Membrane</keyword>
<evidence type="ECO:0000313" key="2">
    <source>
        <dbReference type="EMBL" id="PWW77694.1"/>
    </source>
</evidence>
<protein>
    <submittedName>
        <fullName evidence="2">Uncharacterized protein</fullName>
    </submittedName>
</protein>
<keyword evidence="1" id="KW-1133">Transmembrane helix</keyword>
<accession>A0A317STK5</accession>
<keyword evidence="3" id="KW-1185">Reference proteome</keyword>